<dbReference type="Proteomes" id="UP001188597">
    <property type="component" value="Unassembled WGS sequence"/>
</dbReference>
<protein>
    <submittedName>
        <fullName evidence="1">Uncharacterized protein</fullName>
    </submittedName>
</protein>
<dbReference type="AlphaFoldDB" id="A0AA88V2W5"/>
<proteinExistence type="predicted"/>
<name>A0AA88V2W5_9ASTE</name>
<reference evidence="1" key="1">
    <citation type="submission" date="2022-12" db="EMBL/GenBank/DDBJ databases">
        <title>Draft genome assemblies for two species of Escallonia (Escalloniales).</title>
        <authorList>
            <person name="Chanderbali A."/>
            <person name="Dervinis C."/>
            <person name="Anghel I."/>
            <person name="Soltis D."/>
            <person name="Soltis P."/>
            <person name="Zapata F."/>
        </authorList>
    </citation>
    <scope>NUCLEOTIDE SEQUENCE</scope>
    <source>
        <strain evidence="1">UCBG64.0493</strain>
        <tissue evidence="1">Leaf</tissue>
    </source>
</reference>
<evidence type="ECO:0000313" key="2">
    <source>
        <dbReference type="Proteomes" id="UP001188597"/>
    </source>
</evidence>
<evidence type="ECO:0000313" key="1">
    <source>
        <dbReference type="EMBL" id="KAK3000866.1"/>
    </source>
</evidence>
<keyword evidence="2" id="KW-1185">Reference proteome</keyword>
<organism evidence="1 2">
    <name type="scientific">Escallonia herrerae</name>
    <dbReference type="NCBI Taxonomy" id="1293975"/>
    <lineage>
        <taxon>Eukaryota</taxon>
        <taxon>Viridiplantae</taxon>
        <taxon>Streptophyta</taxon>
        <taxon>Embryophyta</taxon>
        <taxon>Tracheophyta</taxon>
        <taxon>Spermatophyta</taxon>
        <taxon>Magnoliopsida</taxon>
        <taxon>eudicotyledons</taxon>
        <taxon>Gunneridae</taxon>
        <taxon>Pentapetalae</taxon>
        <taxon>asterids</taxon>
        <taxon>campanulids</taxon>
        <taxon>Escalloniales</taxon>
        <taxon>Escalloniaceae</taxon>
        <taxon>Escallonia</taxon>
    </lineage>
</organism>
<feature type="non-terminal residue" evidence="1">
    <location>
        <position position="1"/>
    </location>
</feature>
<accession>A0AA88V2W5</accession>
<dbReference type="EMBL" id="JAVXUP010002905">
    <property type="protein sequence ID" value="KAK3000866.1"/>
    <property type="molecule type" value="Genomic_DNA"/>
</dbReference>
<sequence>LLSDFPACSKPAGGHGNLIDVTGKIRWQPLATWVVKLLCKCLSEGTLYVEGLINVPFVVAACTLLCYGDAELHMACFDFARVIGVVVNYDIVPSEKLIQSISIILSEDKEGLRVFRNFRYVEWKVFISINNQEGEDGGGWGIESWC</sequence>
<comment type="caution">
    <text evidence="1">The sequence shown here is derived from an EMBL/GenBank/DDBJ whole genome shotgun (WGS) entry which is preliminary data.</text>
</comment>
<gene>
    <name evidence="1" type="ORF">RJ639_021096</name>
</gene>